<dbReference type="Gene3D" id="3.40.1440.60">
    <property type="entry name" value="PriA, 3(prime) DNA-binding domain"/>
    <property type="match status" value="1"/>
</dbReference>
<dbReference type="GO" id="GO:0006310">
    <property type="term" value="P:DNA recombination"/>
    <property type="evidence" value="ECO:0007669"/>
    <property type="project" value="InterPro"/>
</dbReference>
<dbReference type="InterPro" id="IPR027417">
    <property type="entry name" value="P-loop_NTPase"/>
</dbReference>
<dbReference type="SMART" id="SM00490">
    <property type="entry name" value="HELICc"/>
    <property type="match status" value="1"/>
</dbReference>
<gene>
    <name evidence="12 15" type="primary">priA</name>
    <name evidence="15" type="ORF">ElP_15620</name>
</gene>
<dbReference type="GO" id="GO:1990077">
    <property type="term" value="C:primosome complex"/>
    <property type="evidence" value="ECO:0007669"/>
    <property type="project" value="UniProtKB-UniRule"/>
</dbReference>
<feature type="binding site" evidence="12">
    <location>
        <position position="483"/>
    </location>
    <ligand>
        <name>Zn(2+)</name>
        <dbReference type="ChEBI" id="CHEBI:29105"/>
        <label>2</label>
    </ligand>
</feature>
<dbReference type="FunFam" id="3.40.50.300:FF:000489">
    <property type="entry name" value="Primosome assembly protein PriA"/>
    <property type="match status" value="1"/>
</dbReference>
<evidence type="ECO:0000256" key="7">
    <source>
        <dbReference type="ARBA" id="ARBA00022833"/>
    </source>
</evidence>
<dbReference type="GO" id="GO:0016887">
    <property type="term" value="F:ATP hydrolysis activity"/>
    <property type="evidence" value="ECO:0007669"/>
    <property type="project" value="RHEA"/>
</dbReference>
<dbReference type="InterPro" id="IPR011545">
    <property type="entry name" value="DEAD/DEAH_box_helicase_dom"/>
</dbReference>
<evidence type="ECO:0000313" key="16">
    <source>
        <dbReference type="Proteomes" id="UP000317835"/>
    </source>
</evidence>
<dbReference type="EMBL" id="CP036426">
    <property type="protein sequence ID" value="QDV33686.1"/>
    <property type="molecule type" value="Genomic_DNA"/>
</dbReference>
<dbReference type="SUPFAM" id="SSF52540">
    <property type="entry name" value="P-loop containing nucleoside triphosphate hydrolases"/>
    <property type="match status" value="2"/>
</dbReference>
<feature type="binding site" evidence="12">
    <location>
        <position position="474"/>
    </location>
    <ligand>
        <name>Zn(2+)</name>
        <dbReference type="ChEBI" id="CHEBI:29105"/>
        <label>1</label>
    </ligand>
</feature>
<evidence type="ECO:0000256" key="6">
    <source>
        <dbReference type="ARBA" id="ARBA00022806"/>
    </source>
</evidence>
<evidence type="ECO:0000256" key="3">
    <source>
        <dbReference type="ARBA" id="ARBA00022723"/>
    </source>
</evidence>
<comment type="subunit">
    <text evidence="12">Component of the replication restart primosome.</text>
</comment>
<dbReference type="InterPro" id="IPR001650">
    <property type="entry name" value="Helicase_C-like"/>
</dbReference>
<feature type="binding site" evidence="12">
    <location>
        <position position="477"/>
    </location>
    <ligand>
        <name>Zn(2+)</name>
        <dbReference type="ChEBI" id="CHEBI:29105"/>
        <label>1</label>
    </ligand>
</feature>
<dbReference type="KEGG" id="tpla:ElP_15620"/>
<dbReference type="Gene3D" id="3.40.50.300">
    <property type="entry name" value="P-loop containing nucleotide triphosphate hydrolases"/>
    <property type="match status" value="2"/>
</dbReference>
<protein>
    <recommendedName>
        <fullName evidence="12">Replication restart protein PriA</fullName>
    </recommendedName>
    <alternativeName>
        <fullName evidence="12">ATP-dependent DNA helicase PriA</fullName>
        <ecNumber evidence="12">5.6.2.4</ecNumber>
    </alternativeName>
    <alternativeName>
        <fullName evidence="12">DNA 3'-5' helicase PriA</fullName>
    </alternativeName>
</protein>
<evidence type="ECO:0000256" key="9">
    <source>
        <dbReference type="ARBA" id="ARBA00023125"/>
    </source>
</evidence>
<dbReference type="CDD" id="cd17929">
    <property type="entry name" value="DEXHc_priA"/>
    <property type="match status" value="1"/>
</dbReference>
<comment type="similarity">
    <text evidence="12">Belongs to the helicase family. PriA subfamily.</text>
</comment>
<evidence type="ECO:0000256" key="5">
    <source>
        <dbReference type="ARBA" id="ARBA00022801"/>
    </source>
</evidence>
<dbReference type="EC" id="5.6.2.4" evidence="12"/>
<accession>A0A518GYK7</accession>
<keyword evidence="7 12" id="KW-0862">Zinc</keyword>
<evidence type="ECO:0000313" key="15">
    <source>
        <dbReference type="EMBL" id="QDV33686.1"/>
    </source>
</evidence>
<evidence type="ECO:0000256" key="2">
    <source>
        <dbReference type="ARBA" id="ARBA00022705"/>
    </source>
</evidence>
<evidence type="ECO:0000256" key="4">
    <source>
        <dbReference type="ARBA" id="ARBA00022741"/>
    </source>
</evidence>
<dbReference type="InterPro" id="IPR005259">
    <property type="entry name" value="PriA"/>
</dbReference>
<comment type="function">
    <text evidence="12">Initiates the restart of stalled replication forks, which reloads the replicative helicase on sites other than the origin of replication. Recognizes and binds to abandoned replication forks and remodels them to uncover a helicase loading site. Promotes assembly of the primosome at these replication forks.</text>
</comment>
<evidence type="ECO:0000256" key="13">
    <source>
        <dbReference type="SAM" id="MobiDB-lite"/>
    </source>
</evidence>
<keyword evidence="3 12" id="KW-0479">Metal-binding</keyword>
<dbReference type="GO" id="GO:0003677">
    <property type="term" value="F:DNA binding"/>
    <property type="evidence" value="ECO:0007669"/>
    <property type="project" value="UniProtKB-UniRule"/>
</dbReference>
<evidence type="ECO:0000256" key="1">
    <source>
        <dbReference type="ARBA" id="ARBA00022515"/>
    </source>
</evidence>
<dbReference type="GO" id="GO:0006269">
    <property type="term" value="P:DNA replication, synthesis of primer"/>
    <property type="evidence" value="ECO:0007669"/>
    <property type="project" value="UniProtKB-KW"/>
</dbReference>
<feature type="binding site" evidence="12">
    <location>
        <position position="486"/>
    </location>
    <ligand>
        <name>Zn(2+)</name>
        <dbReference type="ChEBI" id="CHEBI:29105"/>
        <label>2</label>
    </ligand>
</feature>
<evidence type="ECO:0000256" key="8">
    <source>
        <dbReference type="ARBA" id="ARBA00022840"/>
    </source>
</evidence>
<keyword evidence="2 12" id="KW-0235">DNA replication</keyword>
<feature type="binding site" evidence="12">
    <location>
        <position position="501"/>
    </location>
    <ligand>
        <name>Zn(2+)</name>
        <dbReference type="ChEBI" id="CHEBI:29105"/>
        <label>2</label>
    </ligand>
</feature>
<dbReference type="OrthoDB" id="9759544at2"/>
<dbReference type="SMART" id="SM00487">
    <property type="entry name" value="DEXDc"/>
    <property type="match status" value="1"/>
</dbReference>
<dbReference type="Pfam" id="PF00271">
    <property type="entry name" value="Helicase_C"/>
    <property type="match status" value="1"/>
</dbReference>
<dbReference type="InterPro" id="IPR041222">
    <property type="entry name" value="PriA_3primeBD"/>
</dbReference>
<dbReference type="GO" id="GO:0006302">
    <property type="term" value="P:double-strand break repair"/>
    <property type="evidence" value="ECO:0007669"/>
    <property type="project" value="InterPro"/>
</dbReference>
<evidence type="ECO:0000256" key="12">
    <source>
        <dbReference type="HAMAP-Rule" id="MF_00983"/>
    </source>
</evidence>
<proteinExistence type="inferred from homology"/>
<keyword evidence="16" id="KW-1185">Reference proteome</keyword>
<dbReference type="PANTHER" id="PTHR30580">
    <property type="entry name" value="PRIMOSOMAL PROTEIN N"/>
    <property type="match status" value="1"/>
</dbReference>
<evidence type="ECO:0000256" key="11">
    <source>
        <dbReference type="ARBA" id="ARBA00048988"/>
    </source>
</evidence>
<keyword evidence="4 12" id="KW-0547">Nucleotide-binding</keyword>
<dbReference type="AlphaFoldDB" id="A0A518GYK7"/>
<dbReference type="GO" id="GO:0008270">
    <property type="term" value="F:zinc ion binding"/>
    <property type="evidence" value="ECO:0007669"/>
    <property type="project" value="UniProtKB-UniRule"/>
</dbReference>
<dbReference type="Pfam" id="PF18074">
    <property type="entry name" value="PriA_C"/>
    <property type="match status" value="1"/>
</dbReference>
<dbReference type="InterPro" id="IPR042115">
    <property type="entry name" value="PriA_3primeBD_sf"/>
</dbReference>
<organism evidence="15 16">
    <name type="scientific">Tautonia plasticadhaerens</name>
    <dbReference type="NCBI Taxonomy" id="2527974"/>
    <lineage>
        <taxon>Bacteria</taxon>
        <taxon>Pseudomonadati</taxon>
        <taxon>Planctomycetota</taxon>
        <taxon>Planctomycetia</taxon>
        <taxon>Isosphaerales</taxon>
        <taxon>Isosphaeraceae</taxon>
        <taxon>Tautonia</taxon>
    </lineage>
</organism>
<keyword evidence="10 12" id="KW-0413">Isomerase</keyword>
<comment type="cofactor">
    <cofactor evidence="12">
        <name>Zn(2+)</name>
        <dbReference type="ChEBI" id="CHEBI:29105"/>
    </cofactor>
    <text evidence="12">Binds 2 zinc ions per subunit.</text>
</comment>
<dbReference type="GO" id="GO:0043138">
    <property type="term" value="F:3'-5' DNA helicase activity"/>
    <property type="evidence" value="ECO:0007669"/>
    <property type="project" value="UniProtKB-EC"/>
</dbReference>
<dbReference type="Pfam" id="PF17764">
    <property type="entry name" value="PriA_3primeBD"/>
    <property type="match status" value="1"/>
</dbReference>
<dbReference type="NCBIfam" id="TIGR00595">
    <property type="entry name" value="priA"/>
    <property type="match status" value="1"/>
</dbReference>
<evidence type="ECO:0000256" key="10">
    <source>
        <dbReference type="ARBA" id="ARBA00023235"/>
    </source>
</evidence>
<keyword evidence="9 12" id="KW-0238">DNA-binding</keyword>
<dbReference type="Pfam" id="PF00270">
    <property type="entry name" value="DEAD"/>
    <property type="match status" value="1"/>
</dbReference>
<keyword evidence="6 12" id="KW-0347">Helicase</keyword>
<dbReference type="FunFam" id="3.40.1440.60:FF:000001">
    <property type="entry name" value="Primosomal protein N"/>
    <property type="match status" value="1"/>
</dbReference>
<dbReference type="RefSeq" id="WP_145268030.1">
    <property type="nucleotide sequence ID" value="NZ_CP036426.1"/>
</dbReference>
<dbReference type="HAMAP" id="MF_00983">
    <property type="entry name" value="PriA"/>
    <property type="match status" value="1"/>
</dbReference>
<name>A0A518GYK7_9BACT</name>
<dbReference type="CDD" id="cd18804">
    <property type="entry name" value="SF2_C_priA"/>
    <property type="match status" value="1"/>
</dbReference>
<dbReference type="GO" id="GO:0005524">
    <property type="term" value="F:ATP binding"/>
    <property type="evidence" value="ECO:0007669"/>
    <property type="project" value="UniProtKB-UniRule"/>
</dbReference>
<dbReference type="Proteomes" id="UP000317835">
    <property type="component" value="Chromosome"/>
</dbReference>
<dbReference type="InterPro" id="IPR014001">
    <property type="entry name" value="Helicase_ATP-bd"/>
</dbReference>
<sequence>MSRADSRARDDQGALFAVEAEGPFAGVVFNRPMERVFSYAIPGRLRPSLRVGQRVRVPLGRSNQPVTGYVVRIDRTAEVDPGKVKEVLEVLDDPPLIDGVMLDLTRWMAGYYACSWGQALDAVVPAGVKKQAGTRIASCLTVPEEVRLARDTLALPPRQAEILELLCKAEGTLTVADVCRMAKCTTAPIASLRKRGLVHTVKRRMSRAPVPGPLDPPSAEDDHDGKAPIALTPEQADVLGRLDPSLGGDAFATFLLHGVTGSGKTEVYLSAIERVVARGREAIVLVPEISLTPQTIRRFRRRFDRVAVLHSHLSDAERHRHWRAIAAGEIQVVVGARSAIFAPTRRLGLIVIDEEHESTFKQETTPRYHARDVAVKRAQLEEVPVILGSATPALETWANADRGKYTRLTLARRVAERRMPRVDIIDMRLEKPGKGRPLHAIGGLMRSAMAEALDDDGQVILLLNRRGFHTFILCPKCGSVLKCGGCDVALTHHKERHKALCHTCDAEYDPPERCPSCKFDRLHYGGIGTERLEREVREAFPQHVIRRMDSDTMRSPGAYEQVLSAFRARQVHILLGTQMIAKGLDFPDVTLVGVVNADTSLHLPDFRAAERTFQLVAQVAGRTGRGDRPGRVLVQTYAPDAPAIAFAAKHDYLGFVAQELPEREQKGCPPFGRAVRLIARGPNEAEVVAYLDSVAGLLRELADPSVRLLGPAPAPVMKIKHLFRYHLKLLAPSPAPLQTLLRAALPMAEPSQPIELAVDVDPVSLL</sequence>
<feature type="binding site" evidence="12">
    <location>
        <position position="514"/>
    </location>
    <ligand>
        <name>Zn(2+)</name>
        <dbReference type="ChEBI" id="CHEBI:29105"/>
        <label>1</label>
    </ligand>
</feature>
<reference evidence="15 16" key="1">
    <citation type="submission" date="2019-02" db="EMBL/GenBank/DDBJ databases">
        <title>Deep-cultivation of Planctomycetes and their phenomic and genomic characterization uncovers novel biology.</title>
        <authorList>
            <person name="Wiegand S."/>
            <person name="Jogler M."/>
            <person name="Boedeker C."/>
            <person name="Pinto D."/>
            <person name="Vollmers J."/>
            <person name="Rivas-Marin E."/>
            <person name="Kohn T."/>
            <person name="Peeters S.H."/>
            <person name="Heuer A."/>
            <person name="Rast P."/>
            <person name="Oberbeckmann S."/>
            <person name="Bunk B."/>
            <person name="Jeske O."/>
            <person name="Meyerdierks A."/>
            <person name="Storesund J.E."/>
            <person name="Kallscheuer N."/>
            <person name="Luecker S."/>
            <person name="Lage O.M."/>
            <person name="Pohl T."/>
            <person name="Merkel B.J."/>
            <person name="Hornburger P."/>
            <person name="Mueller R.-W."/>
            <person name="Bruemmer F."/>
            <person name="Labrenz M."/>
            <person name="Spormann A.M."/>
            <person name="Op den Camp H."/>
            <person name="Overmann J."/>
            <person name="Amann R."/>
            <person name="Jetten M.S.M."/>
            <person name="Mascher T."/>
            <person name="Medema M.H."/>
            <person name="Devos D.P."/>
            <person name="Kaster A.-K."/>
            <person name="Ovreas L."/>
            <person name="Rohde M."/>
            <person name="Galperin M.Y."/>
            <person name="Jogler C."/>
        </authorList>
    </citation>
    <scope>NUCLEOTIDE SEQUENCE [LARGE SCALE GENOMIC DNA]</scope>
    <source>
        <strain evidence="15 16">ElP</strain>
    </source>
</reference>
<dbReference type="InterPro" id="IPR041236">
    <property type="entry name" value="PriA_C"/>
</dbReference>
<keyword evidence="1 12" id="KW-0639">Primosome</keyword>
<dbReference type="PROSITE" id="PS51192">
    <property type="entry name" value="HELICASE_ATP_BIND_1"/>
    <property type="match status" value="1"/>
</dbReference>
<keyword evidence="5 12" id="KW-0378">Hydrolase</keyword>
<feature type="domain" description="Helicase ATP-binding" evidence="14">
    <location>
        <begin position="245"/>
        <end position="410"/>
    </location>
</feature>
<feature type="binding site" evidence="12">
    <location>
        <position position="504"/>
    </location>
    <ligand>
        <name>Zn(2+)</name>
        <dbReference type="ChEBI" id="CHEBI:29105"/>
        <label>2</label>
    </ligand>
</feature>
<dbReference type="GO" id="GO:0006270">
    <property type="term" value="P:DNA replication initiation"/>
    <property type="evidence" value="ECO:0007669"/>
    <property type="project" value="TreeGrafter"/>
</dbReference>
<evidence type="ECO:0000259" key="14">
    <source>
        <dbReference type="PROSITE" id="PS51192"/>
    </source>
</evidence>
<comment type="catalytic activity">
    <reaction evidence="11 12">
        <text>ATP + H2O = ADP + phosphate + H(+)</text>
        <dbReference type="Rhea" id="RHEA:13065"/>
        <dbReference type="ChEBI" id="CHEBI:15377"/>
        <dbReference type="ChEBI" id="CHEBI:15378"/>
        <dbReference type="ChEBI" id="CHEBI:30616"/>
        <dbReference type="ChEBI" id="CHEBI:43474"/>
        <dbReference type="ChEBI" id="CHEBI:456216"/>
        <dbReference type="EC" id="5.6.2.4"/>
    </reaction>
</comment>
<keyword evidence="8 12" id="KW-0067">ATP-binding</keyword>
<comment type="catalytic activity">
    <reaction evidence="12">
        <text>Couples ATP hydrolysis with the unwinding of duplex DNA by translocating in the 3'-5' direction.</text>
        <dbReference type="EC" id="5.6.2.4"/>
    </reaction>
</comment>
<feature type="region of interest" description="Disordered" evidence="13">
    <location>
        <begin position="205"/>
        <end position="227"/>
    </location>
</feature>
<feature type="binding site" evidence="12">
    <location>
        <position position="517"/>
    </location>
    <ligand>
        <name>Zn(2+)</name>
        <dbReference type="ChEBI" id="CHEBI:29105"/>
        <label>1</label>
    </ligand>
</feature>
<dbReference type="PANTHER" id="PTHR30580:SF0">
    <property type="entry name" value="PRIMOSOMAL PROTEIN N"/>
    <property type="match status" value="1"/>
</dbReference>